<dbReference type="EMBL" id="AP018177">
    <property type="protein sequence ID" value="BAY20246.1"/>
    <property type="molecule type" value="Genomic_DNA"/>
</dbReference>
<dbReference type="Proteomes" id="UP000218287">
    <property type="component" value="Plasmid Plasmid3 dna"/>
</dbReference>
<keyword evidence="1" id="KW-0812">Transmembrane</keyword>
<keyword evidence="3" id="KW-1185">Reference proteome</keyword>
<keyword evidence="2" id="KW-0614">Plasmid</keyword>
<protein>
    <submittedName>
        <fullName evidence="2">Uncharacterized protein</fullName>
    </submittedName>
</protein>
<feature type="transmembrane region" description="Helical" evidence="1">
    <location>
        <begin position="60"/>
        <end position="80"/>
    </location>
</feature>
<reference evidence="2 3" key="1">
    <citation type="submission" date="2017-06" db="EMBL/GenBank/DDBJ databases">
        <title>Genome sequencing of cyanobaciteial culture collection at National Institute for Environmental Studies (NIES).</title>
        <authorList>
            <person name="Hirose Y."/>
            <person name="Shimura Y."/>
            <person name="Fujisawa T."/>
            <person name="Nakamura Y."/>
            <person name="Kawachi M."/>
        </authorList>
    </citation>
    <scope>NUCLEOTIDE SEQUENCE [LARGE SCALE GENOMIC DNA]</scope>
    <source>
        <strain evidence="2 3">NIES-21</strain>
        <plasmid evidence="3">Plasmid3 dna</plasmid>
    </source>
</reference>
<evidence type="ECO:0000256" key="1">
    <source>
        <dbReference type="SAM" id="Phobius"/>
    </source>
</evidence>
<sequence length="81" mass="9286">MYRQNKFLVGLCGIFATILAANTLIMDVFSTAHSLAWLVNWARTVNLDRVVTELLNTAQNWIEVFAFLIMFLTLLGFAYLR</sequence>
<name>A0A1Z4GSI5_9CYAN</name>
<keyword evidence="1" id="KW-1133">Transmembrane helix</keyword>
<proteinExistence type="predicted"/>
<evidence type="ECO:0000313" key="2">
    <source>
        <dbReference type="EMBL" id="BAY20246.1"/>
    </source>
</evidence>
<dbReference type="AlphaFoldDB" id="A0A1Z4GSI5"/>
<keyword evidence="1" id="KW-0472">Membrane</keyword>
<geneLocation type="plasmid" evidence="3">
    <name>Plasmid3 dna</name>
</geneLocation>
<accession>A0A1Z4GSI5</accession>
<organism evidence="2 3">
    <name type="scientific">Anabaenopsis circularis NIES-21</name>
    <dbReference type="NCBI Taxonomy" id="1085406"/>
    <lineage>
        <taxon>Bacteria</taxon>
        <taxon>Bacillati</taxon>
        <taxon>Cyanobacteriota</taxon>
        <taxon>Cyanophyceae</taxon>
        <taxon>Nostocales</taxon>
        <taxon>Nodulariaceae</taxon>
        <taxon>Anabaenopsis</taxon>
    </lineage>
</organism>
<gene>
    <name evidence="2" type="ORF">NIES21_61160</name>
</gene>
<evidence type="ECO:0000313" key="3">
    <source>
        <dbReference type="Proteomes" id="UP000218287"/>
    </source>
</evidence>